<accession>A0A843AMT0</accession>
<evidence type="ECO:0000313" key="2">
    <source>
        <dbReference type="Proteomes" id="UP000658733"/>
    </source>
</evidence>
<dbReference type="AlphaFoldDB" id="A0A843AMT0"/>
<name>A0A843AMT0_METAZ</name>
<proteinExistence type="predicted"/>
<evidence type="ECO:0000313" key="1">
    <source>
        <dbReference type="EMBL" id="MBF4468619.1"/>
    </source>
</evidence>
<reference evidence="1" key="1">
    <citation type="submission" date="2020-10" db="EMBL/GenBank/DDBJ databases">
        <title>Dehalococcoides mccartyi of a TCE/Cr reducing biochatode.</title>
        <authorList>
            <person name="Matturro B."/>
        </authorList>
    </citation>
    <scope>NUCLEOTIDE SEQUENCE</scope>
    <source>
        <strain evidence="1">Bin4</strain>
    </source>
</reference>
<gene>
    <name evidence="1" type="ORF">ISP01_04375</name>
</gene>
<dbReference type="Proteomes" id="UP000658733">
    <property type="component" value="Unassembled WGS sequence"/>
</dbReference>
<comment type="caution">
    <text evidence="1">The sequence shown here is derived from an EMBL/GenBank/DDBJ whole genome shotgun (WGS) entry which is preliminary data.</text>
</comment>
<sequence>MDGMIEDMIREEYKPVLLKIKELECVPKDIKEEIEVLLERTRQIYNRYGKEIDF</sequence>
<organism evidence="1 2">
    <name type="scientific">Methanobrevibacter arboriphilus</name>
    <dbReference type="NCBI Taxonomy" id="39441"/>
    <lineage>
        <taxon>Archaea</taxon>
        <taxon>Methanobacteriati</taxon>
        <taxon>Methanobacteriota</taxon>
        <taxon>Methanomada group</taxon>
        <taxon>Methanobacteria</taxon>
        <taxon>Methanobacteriales</taxon>
        <taxon>Methanobacteriaceae</taxon>
        <taxon>Methanobrevibacter</taxon>
    </lineage>
</organism>
<dbReference type="EMBL" id="JADIIN010000034">
    <property type="protein sequence ID" value="MBF4468619.1"/>
    <property type="molecule type" value="Genomic_DNA"/>
</dbReference>
<protein>
    <submittedName>
        <fullName evidence="1">Uncharacterized protein</fullName>
    </submittedName>
</protein>